<evidence type="ECO:0000256" key="1">
    <source>
        <dbReference type="SAM" id="Phobius"/>
    </source>
</evidence>
<name>A0AAV4J2I8_9GAST</name>
<dbReference type="Proteomes" id="UP000762676">
    <property type="component" value="Unassembled WGS sequence"/>
</dbReference>
<keyword evidence="3" id="KW-1185">Reference proteome</keyword>
<feature type="transmembrane region" description="Helical" evidence="1">
    <location>
        <begin position="37"/>
        <end position="61"/>
    </location>
</feature>
<accession>A0AAV4J2I8</accession>
<evidence type="ECO:0000313" key="2">
    <source>
        <dbReference type="EMBL" id="GFS16138.1"/>
    </source>
</evidence>
<protein>
    <submittedName>
        <fullName evidence="2">Uncharacterized protein</fullName>
    </submittedName>
</protein>
<dbReference type="AlphaFoldDB" id="A0AAV4J2I8"/>
<evidence type="ECO:0000313" key="3">
    <source>
        <dbReference type="Proteomes" id="UP000762676"/>
    </source>
</evidence>
<keyword evidence="1" id="KW-1133">Transmembrane helix</keyword>
<reference evidence="2 3" key="1">
    <citation type="journal article" date="2021" name="Elife">
        <title>Chloroplast acquisition without the gene transfer in kleptoplastic sea slugs, Plakobranchus ocellatus.</title>
        <authorList>
            <person name="Maeda T."/>
            <person name="Takahashi S."/>
            <person name="Yoshida T."/>
            <person name="Shimamura S."/>
            <person name="Takaki Y."/>
            <person name="Nagai Y."/>
            <person name="Toyoda A."/>
            <person name="Suzuki Y."/>
            <person name="Arimoto A."/>
            <person name="Ishii H."/>
            <person name="Satoh N."/>
            <person name="Nishiyama T."/>
            <person name="Hasebe M."/>
            <person name="Maruyama T."/>
            <person name="Minagawa J."/>
            <person name="Obokata J."/>
            <person name="Shigenobu S."/>
        </authorList>
    </citation>
    <scope>NUCLEOTIDE SEQUENCE [LARGE SCALE GENOMIC DNA]</scope>
</reference>
<keyword evidence="1" id="KW-0812">Transmembrane</keyword>
<dbReference type="EMBL" id="BMAT01013602">
    <property type="protein sequence ID" value="GFS16138.1"/>
    <property type="molecule type" value="Genomic_DNA"/>
</dbReference>
<comment type="caution">
    <text evidence="2">The sequence shown here is derived from an EMBL/GenBank/DDBJ whole genome shotgun (WGS) entry which is preliminary data.</text>
</comment>
<keyword evidence="1" id="KW-0472">Membrane</keyword>
<sequence length="72" mass="7282">METATASTITGVKVNPYSSVPGSVQIHCLDGQRMAHVVVIVVAAAAELKVVVVVVAAAVAVKVVEVTTAPVE</sequence>
<gene>
    <name evidence="2" type="ORF">ElyMa_006787900</name>
</gene>
<proteinExistence type="predicted"/>
<organism evidence="2 3">
    <name type="scientific">Elysia marginata</name>
    <dbReference type="NCBI Taxonomy" id="1093978"/>
    <lineage>
        <taxon>Eukaryota</taxon>
        <taxon>Metazoa</taxon>
        <taxon>Spiralia</taxon>
        <taxon>Lophotrochozoa</taxon>
        <taxon>Mollusca</taxon>
        <taxon>Gastropoda</taxon>
        <taxon>Heterobranchia</taxon>
        <taxon>Euthyneura</taxon>
        <taxon>Panpulmonata</taxon>
        <taxon>Sacoglossa</taxon>
        <taxon>Placobranchoidea</taxon>
        <taxon>Plakobranchidae</taxon>
        <taxon>Elysia</taxon>
    </lineage>
</organism>